<sequence>MSNNNAPASTIVISEDSGPEETTRLALIAGGLITVGFGIAILVWPTKAAVTLTGVIALYAIIAGLVYASIGVFSKKIGAGGRVAHLLLAGLYLVAGIYAFSSLQQSAAFLFLLLTIMVGVMWVIEGFTALFTLGNAKSKVPTIVYAVISVIAGATLLSNALWGAVFLWWFVGISMVVLGGLNVVRAVTGRTPKARR</sequence>
<feature type="transmembrane region" description="Helical" evidence="1">
    <location>
        <begin position="50"/>
        <end position="71"/>
    </location>
</feature>
<reference evidence="3" key="1">
    <citation type="submission" date="2021-02" db="EMBL/GenBank/DDBJ databases">
        <title>Leucobacter sp. CX169.</title>
        <authorList>
            <person name="Cheng Y."/>
        </authorList>
    </citation>
    <scope>NUCLEOTIDE SEQUENCE [LARGE SCALE GENOMIC DNA]</scope>
    <source>
        <strain evidence="3">JY899</strain>
    </source>
</reference>
<dbReference type="PANTHER" id="PTHR34989">
    <property type="entry name" value="PROTEIN HDED"/>
    <property type="match status" value="1"/>
</dbReference>
<comment type="caution">
    <text evidence="2">The sequence shown here is derived from an EMBL/GenBank/DDBJ whole genome shotgun (WGS) entry which is preliminary data.</text>
</comment>
<keyword evidence="3" id="KW-1185">Reference proteome</keyword>
<dbReference type="RefSeq" id="WP_182171780.1">
    <property type="nucleotide sequence ID" value="NZ_CP059676.1"/>
</dbReference>
<feature type="transmembrane region" description="Helical" evidence="1">
    <location>
        <begin position="143"/>
        <end position="162"/>
    </location>
</feature>
<feature type="transmembrane region" description="Helical" evidence="1">
    <location>
        <begin position="25"/>
        <end position="44"/>
    </location>
</feature>
<feature type="transmembrane region" description="Helical" evidence="1">
    <location>
        <begin position="107"/>
        <end position="131"/>
    </location>
</feature>
<gene>
    <name evidence="2" type="ORF">JVW63_00170</name>
</gene>
<dbReference type="PANTHER" id="PTHR34989:SF1">
    <property type="entry name" value="PROTEIN HDED"/>
    <property type="match status" value="1"/>
</dbReference>
<feature type="transmembrane region" description="Helical" evidence="1">
    <location>
        <begin position="83"/>
        <end position="101"/>
    </location>
</feature>
<evidence type="ECO:0000313" key="2">
    <source>
        <dbReference type="EMBL" id="MBM9432131.1"/>
    </source>
</evidence>
<keyword evidence="1" id="KW-0812">Transmembrane</keyword>
<keyword evidence="1" id="KW-1133">Transmembrane helix</keyword>
<evidence type="ECO:0000313" key="3">
    <source>
        <dbReference type="Proteomes" id="UP000705983"/>
    </source>
</evidence>
<dbReference type="Proteomes" id="UP000705983">
    <property type="component" value="Unassembled WGS sequence"/>
</dbReference>
<proteinExistence type="predicted"/>
<dbReference type="InterPro" id="IPR005325">
    <property type="entry name" value="DUF308_memb"/>
</dbReference>
<dbReference type="InterPro" id="IPR052712">
    <property type="entry name" value="Acid_resist_chaperone_HdeD"/>
</dbReference>
<accession>A0ABS2TF18</accession>
<feature type="transmembrane region" description="Helical" evidence="1">
    <location>
        <begin position="168"/>
        <end position="187"/>
    </location>
</feature>
<organism evidence="2 3">
    <name type="scientific">Flaviflexus equikiangi</name>
    <dbReference type="NCBI Taxonomy" id="2758573"/>
    <lineage>
        <taxon>Bacteria</taxon>
        <taxon>Bacillati</taxon>
        <taxon>Actinomycetota</taxon>
        <taxon>Actinomycetes</taxon>
        <taxon>Actinomycetales</taxon>
        <taxon>Actinomycetaceae</taxon>
        <taxon>Flaviflexus</taxon>
    </lineage>
</organism>
<protein>
    <submittedName>
        <fullName evidence="2">DUF308 domain-containing protein</fullName>
    </submittedName>
</protein>
<evidence type="ECO:0000256" key="1">
    <source>
        <dbReference type="SAM" id="Phobius"/>
    </source>
</evidence>
<keyword evidence="1" id="KW-0472">Membrane</keyword>
<dbReference type="EMBL" id="JAFFJS010000001">
    <property type="protein sequence ID" value="MBM9432131.1"/>
    <property type="molecule type" value="Genomic_DNA"/>
</dbReference>
<name>A0ABS2TF18_9ACTO</name>
<dbReference type="Pfam" id="PF03729">
    <property type="entry name" value="DUF308"/>
    <property type="match status" value="1"/>
</dbReference>